<feature type="compositionally biased region" description="Basic and acidic residues" evidence="1">
    <location>
        <begin position="138"/>
        <end position="150"/>
    </location>
</feature>
<dbReference type="AlphaFoldDB" id="A0A1D1XEM1"/>
<sequence length="374" mass="40968">EVGGAGGRGGRGRGRIGGYYEDGRLENGNGDHYDDNRNQVQDGGEVQARSFYGYNRGRGYRSENGAFDNENRVRRWEVRRYGGEGRRYGGQNEQYEQSESQNDAEKKEDGGEGETQDNGNAADGGSVRNDSENAGAPKDADNEALKDVDVQKANIGPTSTEDAFGKKSTEEDNTMTLEEYEKLLFEKRKALEALKTESRKVDVNLDKSFGGMTLVEKKKEETIFIKKLEKDKLKKDSFDKEEKAHKAMSINEFLKPAEGEAYRGPSYARERAARIRAERQLFPVEEDGPDGRPAGNYFAGRGRGRGRGERGGYRAESDESPISSSHGARGRASRGRGGGGFGGGIAIPSGSSESVQDKEFLEKEFPVLGGAVKA</sequence>
<evidence type="ECO:0000256" key="1">
    <source>
        <dbReference type="SAM" id="MobiDB-lite"/>
    </source>
</evidence>
<accession>A0A1D1XEM1</accession>
<feature type="non-terminal residue" evidence="2">
    <location>
        <position position="1"/>
    </location>
</feature>
<gene>
    <name evidence="2" type="ORF">g.37947</name>
</gene>
<feature type="region of interest" description="Disordered" evidence="1">
    <location>
        <begin position="280"/>
        <end position="359"/>
    </location>
</feature>
<feature type="region of interest" description="Disordered" evidence="1">
    <location>
        <begin position="1"/>
        <end position="172"/>
    </location>
</feature>
<name>A0A1D1XEM1_9ARAE</name>
<dbReference type="PANTHER" id="PTHR12299:SF62">
    <property type="entry name" value="ASPARTATE, GLYCINE, LYSINE AND SERINE-RICH PROTEIN-LIKE"/>
    <property type="match status" value="1"/>
</dbReference>
<dbReference type="InterPro" id="IPR039764">
    <property type="entry name" value="HABP4/SERBP1-like"/>
</dbReference>
<feature type="compositionally biased region" description="Gly residues" evidence="1">
    <location>
        <begin position="335"/>
        <end position="345"/>
    </location>
</feature>
<dbReference type="GO" id="GO:0005634">
    <property type="term" value="C:nucleus"/>
    <property type="evidence" value="ECO:0007669"/>
    <property type="project" value="TreeGrafter"/>
</dbReference>
<feature type="compositionally biased region" description="Basic and acidic residues" evidence="1">
    <location>
        <begin position="306"/>
        <end position="317"/>
    </location>
</feature>
<feature type="compositionally biased region" description="Basic and acidic residues" evidence="1">
    <location>
        <begin position="21"/>
        <end position="37"/>
    </location>
</feature>
<dbReference type="GO" id="GO:0005737">
    <property type="term" value="C:cytoplasm"/>
    <property type="evidence" value="ECO:0007669"/>
    <property type="project" value="TreeGrafter"/>
</dbReference>
<dbReference type="EMBL" id="GDJX01027140">
    <property type="protein sequence ID" value="JAT40796.1"/>
    <property type="molecule type" value="Transcribed_RNA"/>
</dbReference>
<feature type="compositionally biased region" description="Basic and acidic residues" evidence="1">
    <location>
        <begin position="69"/>
        <end position="87"/>
    </location>
</feature>
<dbReference type="GO" id="GO:0003723">
    <property type="term" value="F:RNA binding"/>
    <property type="evidence" value="ECO:0007669"/>
    <property type="project" value="InterPro"/>
</dbReference>
<proteinExistence type="predicted"/>
<protein>
    <submittedName>
        <fullName evidence="2">Uncharacterized protein</fullName>
    </submittedName>
</protein>
<feature type="compositionally biased region" description="Low complexity" evidence="1">
    <location>
        <begin position="89"/>
        <end position="101"/>
    </location>
</feature>
<dbReference type="PANTHER" id="PTHR12299">
    <property type="entry name" value="HYALURONIC ACID-BINDING PROTEIN 4"/>
    <property type="match status" value="1"/>
</dbReference>
<reference evidence="2" key="1">
    <citation type="submission" date="2015-07" db="EMBL/GenBank/DDBJ databases">
        <title>Transcriptome Assembly of Anthurium amnicola.</title>
        <authorList>
            <person name="Suzuki J."/>
        </authorList>
    </citation>
    <scope>NUCLEOTIDE SEQUENCE</scope>
</reference>
<evidence type="ECO:0000313" key="2">
    <source>
        <dbReference type="EMBL" id="JAT40796.1"/>
    </source>
</evidence>
<organism evidence="2">
    <name type="scientific">Anthurium amnicola</name>
    <dbReference type="NCBI Taxonomy" id="1678845"/>
    <lineage>
        <taxon>Eukaryota</taxon>
        <taxon>Viridiplantae</taxon>
        <taxon>Streptophyta</taxon>
        <taxon>Embryophyta</taxon>
        <taxon>Tracheophyta</taxon>
        <taxon>Spermatophyta</taxon>
        <taxon>Magnoliopsida</taxon>
        <taxon>Liliopsida</taxon>
        <taxon>Araceae</taxon>
        <taxon>Pothoideae</taxon>
        <taxon>Potheae</taxon>
        <taxon>Anthurium</taxon>
    </lineage>
</organism>